<dbReference type="PROSITE" id="PS01031">
    <property type="entry name" value="SHSP"/>
    <property type="match status" value="1"/>
</dbReference>
<comment type="caution">
    <text evidence="4">The sequence shown here is derived from an EMBL/GenBank/DDBJ whole genome shotgun (WGS) entry which is preliminary data.</text>
</comment>
<protein>
    <submittedName>
        <fullName evidence="4">Hsp20/alpha crystallin family protein</fullName>
    </submittedName>
</protein>
<evidence type="ECO:0000313" key="5">
    <source>
        <dbReference type="Proteomes" id="UP001465153"/>
    </source>
</evidence>
<evidence type="ECO:0000259" key="3">
    <source>
        <dbReference type="PROSITE" id="PS01031"/>
    </source>
</evidence>
<dbReference type="Proteomes" id="UP001465153">
    <property type="component" value="Unassembled WGS sequence"/>
</dbReference>
<dbReference type="InterPro" id="IPR002068">
    <property type="entry name" value="A-crystallin/Hsp20_dom"/>
</dbReference>
<dbReference type="RefSeq" id="WP_353301980.1">
    <property type="nucleotide sequence ID" value="NZ_BAABWN010000003.1"/>
</dbReference>
<organism evidence="4 5">
    <name type="scientific">Sessilibacter corallicola</name>
    <dbReference type="NCBI Taxonomy" id="2904075"/>
    <lineage>
        <taxon>Bacteria</taxon>
        <taxon>Pseudomonadati</taxon>
        <taxon>Pseudomonadota</taxon>
        <taxon>Gammaproteobacteria</taxon>
        <taxon>Cellvibrionales</taxon>
        <taxon>Cellvibrionaceae</taxon>
        <taxon>Sessilibacter</taxon>
    </lineage>
</organism>
<name>A0ABQ0A6P8_9GAMM</name>
<dbReference type="CDD" id="cd06471">
    <property type="entry name" value="ACD_LpsHSP_like"/>
    <property type="match status" value="1"/>
</dbReference>
<accession>A0ABQ0A6P8</accession>
<evidence type="ECO:0000313" key="4">
    <source>
        <dbReference type="EMBL" id="GAA6167297.1"/>
    </source>
</evidence>
<gene>
    <name evidence="4" type="ORF">NBRC116591_11070</name>
</gene>
<comment type="similarity">
    <text evidence="1 2">Belongs to the small heat shock protein (HSP20) family.</text>
</comment>
<dbReference type="InterPro" id="IPR031107">
    <property type="entry name" value="Small_HSP"/>
</dbReference>
<dbReference type="EMBL" id="BAABWN010000003">
    <property type="protein sequence ID" value="GAA6167297.1"/>
    <property type="molecule type" value="Genomic_DNA"/>
</dbReference>
<evidence type="ECO:0000256" key="2">
    <source>
        <dbReference type="RuleBase" id="RU003616"/>
    </source>
</evidence>
<sequence length="140" mass="15860">MSLIPRHSFFDFDNFYDNFFAPHVHNPSDSVFMPRVDIVEKDNHYEIKADLPGVKKEDIHIQLHNGVLSLDAKMESESSEEQNGKVIRRERRAGSFTRTFSLGAAVQESDISASLVDGVLLIKAPKLTESSSEQRKIEIN</sequence>
<feature type="domain" description="SHSP" evidence="3">
    <location>
        <begin position="27"/>
        <end position="140"/>
    </location>
</feature>
<dbReference type="InterPro" id="IPR008978">
    <property type="entry name" value="HSP20-like_chaperone"/>
</dbReference>
<dbReference type="PANTHER" id="PTHR11527">
    <property type="entry name" value="HEAT-SHOCK PROTEIN 20 FAMILY MEMBER"/>
    <property type="match status" value="1"/>
</dbReference>
<proteinExistence type="inferred from homology"/>
<evidence type="ECO:0000256" key="1">
    <source>
        <dbReference type="PROSITE-ProRule" id="PRU00285"/>
    </source>
</evidence>
<reference evidence="4 5" key="1">
    <citation type="submission" date="2024-04" db="EMBL/GenBank/DDBJ databases">
        <title>Draft genome sequence of Sessilibacter corallicola NBRC 116591.</title>
        <authorList>
            <person name="Miyakawa T."/>
            <person name="Kusuya Y."/>
            <person name="Miura T."/>
        </authorList>
    </citation>
    <scope>NUCLEOTIDE SEQUENCE [LARGE SCALE GENOMIC DNA]</scope>
    <source>
        <strain evidence="4 5">KU-00831-HH</strain>
    </source>
</reference>
<dbReference type="Gene3D" id="2.60.40.790">
    <property type="match status" value="1"/>
</dbReference>
<dbReference type="Pfam" id="PF00011">
    <property type="entry name" value="HSP20"/>
    <property type="match status" value="1"/>
</dbReference>
<keyword evidence="5" id="KW-1185">Reference proteome</keyword>
<dbReference type="SUPFAM" id="SSF49764">
    <property type="entry name" value="HSP20-like chaperones"/>
    <property type="match status" value="1"/>
</dbReference>